<feature type="compositionally biased region" description="Basic and acidic residues" evidence="2">
    <location>
        <begin position="236"/>
        <end position="273"/>
    </location>
</feature>
<keyword evidence="1" id="KW-0833">Ubl conjugation pathway</keyword>
<dbReference type="InterPro" id="IPR000608">
    <property type="entry name" value="UBC"/>
</dbReference>
<feature type="compositionally biased region" description="Polar residues" evidence="2">
    <location>
        <begin position="447"/>
        <end position="456"/>
    </location>
</feature>
<proteinExistence type="predicted"/>
<dbReference type="STRING" id="502780.A0A0A0HV65"/>
<dbReference type="eggNOG" id="KOG0896">
    <property type="taxonomic scope" value="Eukaryota"/>
</dbReference>
<accession>A0A0A0HV65</accession>
<dbReference type="InterPro" id="IPR046896">
    <property type="entry name" value="Cup1-like_N"/>
</dbReference>
<dbReference type="GO" id="GO:0006301">
    <property type="term" value="P:DNA damage tolerance"/>
    <property type="evidence" value="ECO:0007669"/>
    <property type="project" value="UniProtKB-ARBA"/>
</dbReference>
<dbReference type="RefSeq" id="XP_010757877.1">
    <property type="nucleotide sequence ID" value="XM_010759575.1"/>
</dbReference>
<dbReference type="Pfam" id="PF00179">
    <property type="entry name" value="UQ_con"/>
    <property type="match status" value="1"/>
</dbReference>
<dbReference type="SUPFAM" id="SSF54495">
    <property type="entry name" value="UBC-like"/>
    <property type="match status" value="1"/>
</dbReference>
<evidence type="ECO:0000313" key="4">
    <source>
        <dbReference type="EMBL" id="KGM92497.1"/>
    </source>
</evidence>
<gene>
    <name evidence="4" type="ORF">PADG_11319</name>
</gene>
<dbReference type="InParanoid" id="A0A0A0HV65"/>
<dbReference type="GeneID" id="22587216"/>
<protein>
    <submittedName>
        <fullName evidence="4">Ubiquitin-conjugating enzyme variant MMS2</fullName>
    </submittedName>
</protein>
<dbReference type="FunFam" id="3.10.110.10:FF:000026">
    <property type="entry name" value="Ubiquitin-conjugating enzyme E2 variant"/>
    <property type="match status" value="1"/>
</dbReference>
<dbReference type="OrthoDB" id="6508832at2759"/>
<dbReference type="Pfam" id="PF05347">
    <property type="entry name" value="Complex1_LYR"/>
    <property type="match status" value="1"/>
</dbReference>
<dbReference type="AlphaFoldDB" id="A0A0A0HV65"/>
<dbReference type="InterPro" id="IPR016135">
    <property type="entry name" value="UBQ-conjugating_enzyme/RWD"/>
</dbReference>
<dbReference type="Proteomes" id="UP000001628">
    <property type="component" value="Unassembled WGS sequence"/>
</dbReference>
<dbReference type="PANTHER" id="PTHR24068">
    <property type="entry name" value="UBIQUITIN-CONJUGATING ENZYME E2"/>
    <property type="match status" value="1"/>
</dbReference>
<dbReference type="PROSITE" id="PS50127">
    <property type="entry name" value="UBC_2"/>
    <property type="match status" value="1"/>
</dbReference>
<evidence type="ECO:0000256" key="2">
    <source>
        <dbReference type="SAM" id="MobiDB-lite"/>
    </source>
</evidence>
<dbReference type="HOGENOM" id="CLU_042937_3_0_1"/>
<dbReference type="EMBL" id="KN275958">
    <property type="protein sequence ID" value="KGM92497.1"/>
    <property type="molecule type" value="Genomic_DNA"/>
</dbReference>
<dbReference type="Gene3D" id="3.10.110.10">
    <property type="entry name" value="Ubiquitin Conjugating Enzyme"/>
    <property type="match status" value="1"/>
</dbReference>
<feature type="domain" description="UBC core" evidence="3">
    <location>
        <begin position="6"/>
        <end position="168"/>
    </location>
</feature>
<feature type="region of interest" description="Disordered" evidence="2">
    <location>
        <begin position="236"/>
        <end position="282"/>
    </location>
</feature>
<feature type="region of interest" description="Disordered" evidence="2">
    <location>
        <begin position="402"/>
        <end position="456"/>
    </location>
</feature>
<dbReference type="InterPro" id="IPR008011">
    <property type="entry name" value="Complex1_LYR_dom"/>
</dbReference>
<evidence type="ECO:0000259" key="3">
    <source>
        <dbReference type="PROSITE" id="PS50127"/>
    </source>
</evidence>
<keyword evidence="5" id="KW-1185">Reference proteome</keyword>
<dbReference type="CDD" id="cd20273">
    <property type="entry name" value="Complex1_LYR_unchar"/>
    <property type="match status" value="1"/>
</dbReference>
<name>A0A0A0HV65_PARBD</name>
<reference evidence="4 5" key="1">
    <citation type="journal article" date="2011" name="PLoS Genet.">
        <title>Comparative genomic analysis of human fungal pathogens causing paracoccidioidomycosis.</title>
        <authorList>
            <person name="Desjardins C.A."/>
            <person name="Champion M.D."/>
            <person name="Holder J.W."/>
            <person name="Muszewska A."/>
            <person name="Goldberg J."/>
            <person name="Bailao A.M."/>
            <person name="Brigido M.M."/>
            <person name="Ferreira M.E."/>
            <person name="Garcia A.M."/>
            <person name="Grynberg M."/>
            <person name="Gujja S."/>
            <person name="Heiman D.I."/>
            <person name="Henn M.R."/>
            <person name="Kodira C.D."/>
            <person name="Leon-Narvaez H."/>
            <person name="Longo L.V."/>
            <person name="Ma L.J."/>
            <person name="Malavazi I."/>
            <person name="Matsuo A.L."/>
            <person name="Morais F.V."/>
            <person name="Pereira M."/>
            <person name="Rodriguez-Brito S."/>
            <person name="Sakthikumar S."/>
            <person name="Salem-Izacc S.M."/>
            <person name="Sykes S.M."/>
            <person name="Teixeira M.M."/>
            <person name="Vallejo M.C."/>
            <person name="Walter M.E."/>
            <person name="Yandava C."/>
            <person name="Young S."/>
            <person name="Zeng Q."/>
            <person name="Zucker J."/>
            <person name="Felipe M.S."/>
            <person name="Goldman G.H."/>
            <person name="Haas B.J."/>
            <person name="McEwen J.G."/>
            <person name="Nino-Vega G."/>
            <person name="Puccia R."/>
            <person name="San-Blas G."/>
            <person name="Soares C.M."/>
            <person name="Birren B.W."/>
            <person name="Cuomo C.A."/>
        </authorList>
    </citation>
    <scope>NUCLEOTIDE SEQUENCE [LARGE SCALE GENOMIC DNA]</scope>
    <source>
        <strain evidence="4 5">Pb18</strain>
    </source>
</reference>
<dbReference type="KEGG" id="pbn:PADG_11319"/>
<dbReference type="VEuPathDB" id="FungiDB:PADG_11319"/>
<dbReference type="OMA" id="AHRVACK"/>
<organism evidence="4 5">
    <name type="scientific">Paracoccidioides brasiliensis (strain Pb18)</name>
    <dbReference type="NCBI Taxonomy" id="502780"/>
    <lineage>
        <taxon>Eukaryota</taxon>
        <taxon>Fungi</taxon>
        <taxon>Dikarya</taxon>
        <taxon>Ascomycota</taxon>
        <taxon>Pezizomycotina</taxon>
        <taxon>Eurotiomycetes</taxon>
        <taxon>Eurotiomycetidae</taxon>
        <taxon>Onygenales</taxon>
        <taxon>Ajellomycetaceae</taxon>
        <taxon>Paracoccidioides</taxon>
    </lineage>
</organism>
<dbReference type="SMART" id="SM00212">
    <property type="entry name" value="UBCc"/>
    <property type="match status" value="1"/>
</dbReference>
<evidence type="ECO:0000256" key="1">
    <source>
        <dbReference type="ARBA" id="ARBA00022786"/>
    </source>
</evidence>
<dbReference type="CDD" id="cd23807">
    <property type="entry name" value="UEV_UBE2V"/>
    <property type="match status" value="1"/>
</dbReference>
<sequence length="456" mass="51859">MATVVPRNFRLLEELENGEKGRGAEACSYGLANGDDVTMTNWNGTILGPPHSVHENRIYSVNIQCGENYPDAPPTINFVSKVNLPCVDSRTGKVQPNESVSVIDKANSKDTLKSFLSKVAKDVELTPTKNTFSNAPISVTKEFGRLSLYHALLSQSSRLRLINIQPAQIQTLIKSNFHKYKHLQSPSQIVNSLKAGYEALDLLHSCNQGNTDSIDRLGRIIQRTIDLKKEIHKSREVQAANHRPENRNTHALRKRAEGRARRRPEALRPHPDTEPILSRPRLHINGPRHVPVLVDARGIPFLRIKKPQSPNLSRTIRSKLDARWKKILRQQKLEDDFYLAQQEDAWDRMLGQQDEAGWTSIVSEYLDYTIRAIQHEDRKSKELVRKMWEIVLKERELAEKEREEIRRQRLAQAESLNTDQAGGRPIDEVKDVSAKGSGENTIPEKLPSQSNEESRS</sequence>
<evidence type="ECO:0000313" key="5">
    <source>
        <dbReference type="Proteomes" id="UP000001628"/>
    </source>
</evidence>